<evidence type="ECO:0000313" key="2">
    <source>
        <dbReference type="Proteomes" id="UP000228500"/>
    </source>
</evidence>
<dbReference type="Proteomes" id="UP000228500">
    <property type="component" value="Unassembled WGS sequence"/>
</dbReference>
<reference evidence="2" key="1">
    <citation type="submission" date="2017-09" db="EMBL/GenBank/DDBJ databases">
        <title>Depth-based differentiation of microbial function through sediment-hosted aquifers and enrichment of novel symbionts in the deep terrestrial subsurface.</title>
        <authorList>
            <person name="Probst A.J."/>
            <person name="Ladd B."/>
            <person name="Jarett J.K."/>
            <person name="Geller-Mcgrath D.E."/>
            <person name="Sieber C.M.K."/>
            <person name="Emerson J.B."/>
            <person name="Anantharaman K."/>
            <person name="Thomas B.C."/>
            <person name="Malmstrom R."/>
            <person name="Stieglmeier M."/>
            <person name="Klingl A."/>
            <person name="Woyke T."/>
            <person name="Ryan C.M."/>
            <person name="Banfield J.F."/>
        </authorList>
    </citation>
    <scope>NUCLEOTIDE SEQUENCE [LARGE SCALE GENOMIC DNA]</scope>
</reference>
<accession>A0A2M7LL72</accession>
<protein>
    <submittedName>
        <fullName evidence="1">Uncharacterized protein</fullName>
    </submittedName>
</protein>
<sequence>TAQGILFLKAFAQLYDFKLRLNVGYMGFGLNEANYITYPEELLKIIDPGIAQGLGKLSNKGVIQVVGYMGKAIQKVLNEKIMEMRDTNGQGFNPLHEWRKDNYQPDNTGAYTVELPPHSSGNEGETIYMAKGGFYCMAADMFLNSRGHVTNKTIIDAGRMSVPEVGYGAAYYALGEKQRDP</sequence>
<feature type="non-terminal residue" evidence="1">
    <location>
        <position position="1"/>
    </location>
</feature>
<proteinExistence type="predicted"/>
<gene>
    <name evidence="1" type="ORF">COZ40_01360</name>
</gene>
<name>A0A2M7LL72_9BACT</name>
<dbReference type="EMBL" id="PFJH01000056">
    <property type="protein sequence ID" value="PIX68802.1"/>
    <property type="molecule type" value="Genomic_DNA"/>
</dbReference>
<comment type="caution">
    <text evidence="1">The sequence shown here is derived from an EMBL/GenBank/DDBJ whole genome shotgun (WGS) entry which is preliminary data.</text>
</comment>
<evidence type="ECO:0000313" key="1">
    <source>
        <dbReference type="EMBL" id="PIX68802.1"/>
    </source>
</evidence>
<organism evidence="1 2">
    <name type="scientific">Candidatus Roizmanbacteria bacterium CG_4_10_14_3_um_filter_39_13</name>
    <dbReference type="NCBI Taxonomy" id="1974831"/>
    <lineage>
        <taxon>Bacteria</taxon>
        <taxon>Candidatus Roizmaniibacteriota</taxon>
    </lineage>
</organism>
<dbReference type="AlphaFoldDB" id="A0A2M7LL72"/>